<evidence type="ECO:0000256" key="1">
    <source>
        <dbReference type="SAM" id="MobiDB-lite"/>
    </source>
</evidence>
<feature type="region of interest" description="Disordered" evidence="1">
    <location>
        <begin position="1"/>
        <end position="50"/>
    </location>
</feature>
<gene>
    <name evidence="2" type="ORF">L5515_018810</name>
</gene>
<organism evidence="2 3">
    <name type="scientific">Caenorhabditis briggsae</name>
    <dbReference type="NCBI Taxonomy" id="6238"/>
    <lineage>
        <taxon>Eukaryota</taxon>
        <taxon>Metazoa</taxon>
        <taxon>Ecdysozoa</taxon>
        <taxon>Nematoda</taxon>
        <taxon>Chromadorea</taxon>
        <taxon>Rhabditida</taxon>
        <taxon>Rhabditina</taxon>
        <taxon>Rhabditomorpha</taxon>
        <taxon>Rhabditoidea</taxon>
        <taxon>Rhabditidae</taxon>
        <taxon>Peloderinae</taxon>
        <taxon>Caenorhabditis</taxon>
    </lineage>
</organism>
<accession>A0AAE9FMZ9</accession>
<dbReference type="Proteomes" id="UP000829354">
    <property type="component" value="Chromosome X"/>
</dbReference>
<sequence>MSAEKARIAENAKCAENATVDNQTPRKHQYPRTRHKATVPTPFKKSQKKEHVEARKVAAAMNASKKKGCRDLYQEMYDAKNQSAISSESTSSW</sequence>
<dbReference type="AlphaFoldDB" id="A0AAE9FMZ9"/>
<protein>
    <submittedName>
        <fullName evidence="2">Uncharacterized protein</fullName>
    </submittedName>
</protein>
<feature type="compositionally biased region" description="Basic residues" evidence="1">
    <location>
        <begin position="25"/>
        <end position="37"/>
    </location>
</feature>
<reference evidence="2 3" key="1">
    <citation type="submission" date="2022-04" db="EMBL/GenBank/DDBJ databases">
        <title>Chromosome-level reference genomes for two strains of Caenorhabditis briggsae: an improved platform for comparative genomics.</title>
        <authorList>
            <person name="Stevens L."/>
            <person name="Andersen E."/>
        </authorList>
    </citation>
    <scope>NUCLEOTIDE SEQUENCE [LARGE SCALE GENOMIC DNA]</scope>
    <source>
        <strain evidence="2">VX34</strain>
        <tissue evidence="2">Whole-organism</tissue>
    </source>
</reference>
<feature type="compositionally biased region" description="Basic and acidic residues" evidence="1">
    <location>
        <begin position="1"/>
        <end position="10"/>
    </location>
</feature>
<name>A0AAE9FMZ9_CAEBR</name>
<dbReference type="EMBL" id="CP092625">
    <property type="protein sequence ID" value="UMM43235.1"/>
    <property type="molecule type" value="Genomic_DNA"/>
</dbReference>
<keyword evidence="3" id="KW-1185">Reference proteome</keyword>
<evidence type="ECO:0000313" key="3">
    <source>
        <dbReference type="Proteomes" id="UP000829354"/>
    </source>
</evidence>
<evidence type="ECO:0000313" key="2">
    <source>
        <dbReference type="EMBL" id="UMM43235.1"/>
    </source>
</evidence>
<proteinExistence type="predicted"/>